<gene>
    <name evidence="2" type="primary">LOC107785362</name>
</gene>
<dbReference type="PANTHER" id="PTHR33710">
    <property type="entry name" value="BNAC02G09200D PROTEIN"/>
    <property type="match status" value="1"/>
</dbReference>
<evidence type="ECO:0000313" key="2">
    <source>
        <dbReference type="RefSeq" id="XP_016462131.2"/>
    </source>
</evidence>
<dbReference type="RefSeq" id="XP_016462131.1">
    <property type="nucleotide sequence ID" value="XM_016606645.1"/>
</dbReference>
<organism evidence="1 2">
    <name type="scientific">Nicotiana tabacum</name>
    <name type="common">Common tobacco</name>
    <dbReference type="NCBI Taxonomy" id="4097"/>
    <lineage>
        <taxon>Eukaryota</taxon>
        <taxon>Viridiplantae</taxon>
        <taxon>Streptophyta</taxon>
        <taxon>Embryophyta</taxon>
        <taxon>Tracheophyta</taxon>
        <taxon>Spermatophyta</taxon>
        <taxon>Magnoliopsida</taxon>
        <taxon>eudicotyledons</taxon>
        <taxon>Gunneridae</taxon>
        <taxon>Pentapetalae</taxon>
        <taxon>asterids</taxon>
        <taxon>lamiids</taxon>
        <taxon>Solanales</taxon>
        <taxon>Solanaceae</taxon>
        <taxon>Nicotianoideae</taxon>
        <taxon>Nicotianeae</taxon>
        <taxon>Nicotiana</taxon>
    </lineage>
</organism>
<dbReference type="PANTHER" id="PTHR33710:SF79">
    <property type="entry name" value="OS06G0205337 PROTEIN"/>
    <property type="match status" value="1"/>
</dbReference>
<dbReference type="KEGG" id="nta:107785362"/>
<keyword evidence="1" id="KW-1185">Reference proteome</keyword>
<dbReference type="OrthoDB" id="1742302at2759"/>
<dbReference type="GeneID" id="107785362"/>
<dbReference type="Proteomes" id="UP000790787">
    <property type="component" value="Chromosome 24"/>
</dbReference>
<dbReference type="AlphaFoldDB" id="A0A1S3ZCJ1"/>
<dbReference type="PaxDb" id="4097-A0A1S3ZCJ1"/>
<evidence type="ECO:0000313" key="1">
    <source>
        <dbReference type="Proteomes" id="UP000790787"/>
    </source>
</evidence>
<dbReference type="Gene3D" id="3.60.10.10">
    <property type="entry name" value="Endonuclease/exonuclease/phosphatase"/>
    <property type="match status" value="1"/>
</dbReference>
<sequence length="373" mass="44013">METVMSNINRTIWIFIETGVEWELIMDTEQQVTIKVFHQEISRHIIMTFVNAKCSSLERLELWDYLYYLASDMDMPWLVGSDFNVILYEHEKIGRLPVHPPEYEDSAFCINSCGLFDLDYKANPFTWWNGSPNEQCIFKRLDRIFVNLPFQNIFPNVEVEHLIQTGSDHAPLLMSCGQESMQFVKPFKFLNLWTKHDTFKQVDKQNWLADFIGDPFLMFKQKLKRVKIALSHWSKVTFGDIFKKVDIREDIVRKQKAGINWFAEGDRNTRFFHNYANGKRRKLNLKRIQGTDGYWLERQELMANAALEFFSNQFTQTWNTTNDEMLNNVPTMVTLEYNLELCKYPTIDEVKDAIFALSRDSASRPDGFTGLFY</sequence>
<accession>A0A1S3ZCJ1</accession>
<reference evidence="2" key="2">
    <citation type="submission" date="2025-08" db="UniProtKB">
        <authorList>
            <consortium name="RefSeq"/>
        </authorList>
    </citation>
    <scope>IDENTIFICATION</scope>
    <source>
        <tissue evidence="2">Leaf</tissue>
    </source>
</reference>
<name>A0A1S3ZCJ1_TOBAC</name>
<dbReference type="RefSeq" id="XP_016462131.2">
    <property type="nucleotide sequence ID" value="XM_016606645.2"/>
</dbReference>
<reference evidence="1" key="1">
    <citation type="journal article" date="2014" name="Nat. Commun.">
        <title>The tobacco genome sequence and its comparison with those of tomato and potato.</title>
        <authorList>
            <person name="Sierro N."/>
            <person name="Battey J.N."/>
            <person name="Ouadi S."/>
            <person name="Bakaher N."/>
            <person name="Bovet L."/>
            <person name="Willig A."/>
            <person name="Goepfert S."/>
            <person name="Peitsch M.C."/>
            <person name="Ivanov N.V."/>
        </authorList>
    </citation>
    <scope>NUCLEOTIDE SEQUENCE [LARGE SCALE GENOMIC DNA]</scope>
</reference>
<protein>
    <submittedName>
        <fullName evidence="2">Uncharacterized protein LOC107785362</fullName>
    </submittedName>
</protein>
<dbReference type="SUPFAM" id="SSF56219">
    <property type="entry name" value="DNase I-like"/>
    <property type="match status" value="1"/>
</dbReference>
<proteinExistence type="predicted"/>
<dbReference type="InterPro" id="IPR036691">
    <property type="entry name" value="Endo/exonu/phosph_ase_sf"/>
</dbReference>